<evidence type="ECO:0000313" key="2">
    <source>
        <dbReference type="Proteomes" id="UP000267900"/>
    </source>
</evidence>
<dbReference type="SUPFAM" id="SSF56281">
    <property type="entry name" value="Metallo-hydrolase/oxidoreductase"/>
    <property type="match status" value="2"/>
</dbReference>
<dbReference type="PANTHER" id="PTHR30619">
    <property type="entry name" value="DNA INTERNALIZATION/COMPETENCE PROTEIN COMEC/REC2"/>
    <property type="match status" value="1"/>
</dbReference>
<dbReference type="InterPro" id="IPR052159">
    <property type="entry name" value="Competence_DNA_uptake"/>
</dbReference>
<organism evidence="1 2">
    <name type="scientific">Streptomyces luteoverticillatus</name>
    <name type="common">Streptoverticillium luteoverticillatus</name>
    <dbReference type="NCBI Taxonomy" id="66425"/>
    <lineage>
        <taxon>Bacteria</taxon>
        <taxon>Bacillati</taxon>
        <taxon>Actinomycetota</taxon>
        <taxon>Actinomycetes</taxon>
        <taxon>Kitasatosporales</taxon>
        <taxon>Streptomycetaceae</taxon>
        <taxon>Streptomyces</taxon>
    </lineage>
</organism>
<gene>
    <name evidence="1" type="ORF">EKH77_26915</name>
</gene>
<evidence type="ECO:0008006" key="3">
    <source>
        <dbReference type="Google" id="ProtNLM"/>
    </source>
</evidence>
<dbReference type="Proteomes" id="UP000267900">
    <property type="component" value="Chromosome"/>
</dbReference>
<dbReference type="InterPro" id="IPR036866">
    <property type="entry name" value="RibonucZ/Hydroxyglut_hydro"/>
</dbReference>
<dbReference type="Gene3D" id="3.60.15.10">
    <property type="entry name" value="Ribonuclease Z/Hydroxyacylglutathione hydrolase-like"/>
    <property type="match status" value="1"/>
</dbReference>
<dbReference type="RefSeq" id="WP_126916861.1">
    <property type="nucleotide sequence ID" value="NZ_CP034587.1"/>
</dbReference>
<dbReference type="AlphaFoldDB" id="A0A3Q9G2D0"/>
<dbReference type="EMBL" id="CP034587">
    <property type="protein sequence ID" value="AZQ74358.1"/>
    <property type="molecule type" value="Genomic_DNA"/>
</dbReference>
<dbReference type="PANTHER" id="PTHR30619:SF1">
    <property type="entry name" value="RECOMBINATION PROTEIN 2"/>
    <property type="match status" value="1"/>
</dbReference>
<sequence length="418" mass="45856">MPAEVTFFNVGQGDCTLIVFYGKDPAKGEAAVLVDFGTTNEISHKFNGPVAEDTVRMYNHVPEEIAKKLAALKSPNTLDLLILTHPDQDHYNLMSHLLFTRGTTEEEKTTTFRFKVRNVLYAGKLDEYTSIRVRGPHMKKVLQDWNKHKTAAGDQAIENLPRRLAAEVVTPELLVPMPGGGAKAGLYLIAGMTASPDLGPPAAKKAKPDAELPSEERANRHSIALMLLGAATADGKAQRVFLMADTGHEVESVLMSRTGPDWDIGLRKTGMSWLKAGHHGSAVSTTPEWLDFIKPDGIFISAGTSKNYKHPRLSHLAKIVQKWKSNSPVIPEVQLIPADPLLPEIGYYHDIAGELPRIVAPDKPLNKFLTEPGIRGVATSLVRYVDEAAGRTDIESVGYDWHLTIDVAGPNTYRLTYS</sequence>
<name>A0A3Q9G2D0_STRLT</name>
<dbReference type="OrthoDB" id="9783680at2"/>
<evidence type="ECO:0000313" key="1">
    <source>
        <dbReference type="EMBL" id="AZQ74358.1"/>
    </source>
</evidence>
<reference evidence="1 2" key="1">
    <citation type="submission" date="2018-12" db="EMBL/GenBank/DDBJ databases">
        <title>The whole draft genome of Streptomyce luteoverticillatus CGMCC 15060.</title>
        <authorList>
            <person name="Feng Z."/>
            <person name="Chen G."/>
            <person name="Zhang J."/>
            <person name="Zhu H."/>
            <person name="Yu X."/>
            <person name="Zhang W."/>
            <person name="Zhang X."/>
        </authorList>
    </citation>
    <scope>NUCLEOTIDE SEQUENCE [LARGE SCALE GENOMIC DNA]</scope>
    <source>
        <strain evidence="1 2">CGMCC 15060</strain>
    </source>
</reference>
<proteinExistence type="predicted"/>
<keyword evidence="2" id="KW-1185">Reference proteome</keyword>
<accession>A0A3Q9G2D0</accession>
<protein>
    <recommendedName>
        <fullName evidence="3">MBL fold metallo-hydrolase</fullName>
    </recommendedName>
</protein>